<name>A0A6V8SIW1_9CLOT</name>
<dbReference type="SUPFAM" id="SSF51366">
    <property type="entry name" value="Ribulose-phoshate binding barrel"/>
    <property type="match status" value="1"/>
</dbReference>
<dbReference type="RefSeq" id="WP_183276620.1">
    <property type="nucleotide sequence ID" value="NZ_BLZR01000001.1"/>
</dbReference>
<comment type="catalytic activity">
    <reaction evidence="1 9">
        <text>N-(5-phospho-beta-D-ribosyl)anthranilate = 1-(2-carboxyphenylamino)-1-deoxy-D-ribulose 5-phosphate</text>
        <dbReference type="Rhea" id="RHEA:21540"/>
        <dbReference type="ChEBI" id="CHEBI:18277"/>
        <dbReference type="ChEBI" id="CHEBI:58613"/>
        <dbReference type="EC" id="5.3.1.24"/>
    </reaction>
</comment>
<dbReference type="UniPathway" id="UPA00035">
    <property type="reaction ID" value="UER00042"/>
</dbReference>
<dbReference type="EMBL" id="BLZR01000001">
    <property type="protein sequence ID" value="GFP75088.1"/>
    <property type="molecule type" value="Genomic_DNA"/>
</dbReference>
<keyword evidence="12" id="KW-1185">Reference proteome</keyword>
<evidence type="ECO:0000256" key="7">
    <source>
        <dbReference type="ARBA" id="ARBA00023141"/>
    </source>
</evidence>
<sequence length="206" mass="23304">MSTLIKVCGIRDLKTARFCSELGADALGFVFCKSIRKITPEDAKGIITSLPKNILKIGVFMDNTIEEVRQIRDFCGLDVVQLHGEEDIDYCKQIKSPFIKAFKSNENDFDRMKKYDCFGYLVDSPKDFTGDMIGKIFDWNVINYVPEDIRKRIILAGGLNPSNVVEGIKAVTPFMVDVSSGVETNRVKDLDKIEAFIRKVRDFEGN</sequence>
<evidence type="ECO:0000256" key="8">
    <source>
        <dbReference type="ARBA" id="ARBA00023235"/>
    </source>
</evidence>
<dbReference type="AlphaFoldDB" id="A0A6V8SIW1"/>
<dbReference type="GO" id="GO:0000162">
    <property type="term" value="P:L-tryptophan biosynthetic process"/>
    <property type="evidence" value="ECO:0007669"/>
    <property type="project" value="UniProtKB-UniRule"/>
</dbReference>
<evidence type="ECO:0000256" key="1">
    <source>
        <dbReference type="ARBA" id="ARBA00001164"/>
    </source>
</evidence>
<proteinExistence type="inferred from homology"/>
<keyword evidence="8 9" id="KW-0413">Isomerase</keyword>
<protein>
    <recommendedName>
        <fullName evidence="4 9">N-(5'-phosphoribosyl)anthranilate isomerase</fullName>
        <shortName evidence="9">PRAI</shortName>
        <ecNumber evidence="3 9">5.3.1.24</ecNumber>
    </recommendedName>
</protein>
<dbReference type="Gene3D" id="3.20.20.70">
    <property type="entry name" value="Aldolase class I"/>
    <property type="match status" value="1"/>
</dbReference>
<feature type="domain" description="N-(5'phosphoribosyl) anthranilate isomerase (PRAI)" evidence="10">
    <location>
        <begin position="6"/>
        <end position="198"/>
    </location>
</feature>
<keyword evidence="5 9" id="KW-0028">Amino-acid biosynthesis</keyword>
<accession>A0A6V8SIW1</accession>
<dbReference type="Proteomes" id="UP000580568">
    <property type="component" value="Unassembled WGS sequence"/>
</dbReference>
<evidence type="ECO:0000259" key="10">
    <source>
        <dbReference type="Pfam" id="PF00697"/>
    </source>
</evidence>
<dbReference type="InterPro" id="IPR011060">
    <property type="entry name" value="RibuloseP-bd_barrel"/>
</dbReference>
<dbReference type="InterPro" id="IPR013785">
    <property type="entry name" value="Aldolase_TIM"/>
</dbReference>
<evidence type="ECO:0000256" key="6">
    <source>
        <dbReference type="ARBA" id="ARBA00022822"/>
    </source>
</evidence>
<dbReference type="PANTHER" id="PTHR42894:SF1">
    <property type="entry name" value="N-(5'-PHOSPHORIBOSYL)ANTHRANILATE ISOMERASE"/>
    <property type="match status" value="1"/>
</dbReference>
<comment type="caution">
    <text evidence="11">The sequence shown here is derived from an EMBL/GenBank/DDBJ whole genome shotgun (WGS) entry which is preliminary data.</text>
</comment>
<reference evidence="11 12" key="1">
    <citation type="submission" date="2020-07" db="EMBL/GenBank/DDBJ databases">
        <title>A new beta-1,3-glucan-decomposing anaerobic bacterium isolated from anoxic soil subjected to biological soil disinfestation.</title>
        <authorList>
            <person name="Ueki A."/>
            <person name="Tonouchi A."/>
        </authorList>
    </citation>
    <scope>NUCLEOTIDE SEQUENCE [LARGE SCALE GENOMIC DNA]</scope>
    <source>
        <strain evidence="11 12">TW1</strain>
    </source>
</reference>
<evidence type="ECO:0000313" key="11">
    <source>
        <dbReference type="EMBL" id="GFP75088.1"/>
    </source>
</evidence>
<dbReference type="PANTHER" id="PTHR42894">
    <property type="entry name" value="N-(5'-PHOSPHORIBOSYL)ANTHRANILATE ISOMERASE"/>
    <property type="match status" value="1"/>
</dbReference>
<organism evidence="11 12">
    <name type="scientific">Clostridium fungisolvens</name>
    <dbReference type="NCBI Taxonomy" id="1604897"/>
    <lineage>
        <taxon>Bacteria</taxon>
        <taxon>Bacillati</taxon>
        <taxon>Bacillota</taxon>
        <taxon>Clostridia</taxon>
        <taxon>Eubacteriales</taxon>
        <taxon>Clostridiaceae</taxon>
        <taxon>Clostridium</taxon>
    </lineage>
</organism>
<dbReference type="Pfam" id="PF00697">
    <property type="entry name" value="PRAI"/>
    <property type="match status" value="1"/>
</dbReference>
<evidence type="ECO:0000256" key="4">
    <source>
        <dbReference type="ARBA" id="ARBA00022272"/>
    </source>
</evidence>
<keyword evidence="7 9" id="KW-0057">Aromatic amino acid biosynthesis</keyword>
<evidence type="ECO:0000256" key="9">
    <source>
        <dbReference type="HAMAP-Rule" id="MF_00135"/>
    </source>
</evidence>
<comment type="similarity">
    <text evidence="9">Belongs to the TrpF family.</text>
</comment>
<evidence type="ECO:0000256" key="3">
    <source>
        <dbReference type="ARBA" id="ARBA00012572"/>
    </source>
</evidence>
<dbReference type="CDD" id="cd00405">
    <property type="entry name" value="PRAI"/>
    <property type="match status" value="1"/>
</dbReference>
<keyword evidence="6 9" id="KW-0822">Tryptophan biosynthesis</keyword>
<dbReference type="HAMAP" id="MF_00135">
    <property type="entry name" value="PRAI"/>
    <property type="match status" value="1"/>
</dbReference>
<dbReference type="InterPro" id="IPR001240">
    <property type="entry name" value="PRAI_dom"/>
</dbReference>
<comment type="pathway">
    <text evidence="2 9">Amino-acid biosynthesis; L-tryptophan biosynthesis; L-tryptophan from chorismate: step 3/5.</text>
</comment>
<evidence type="ECO:0000313" key="12">
    <source>
        <dbReference type="Proteomes" id="UP000580568"/>
    </source>
</evidence>
<evidence type="ECO:0000256" key="5">
    <source>
        <dbReference type="ARBA" id="ARBA00022605"/>
    </source>
</evidence>
<gene>
    <name evidence="9" type="primary">trpF</name>
    <name evidence="11" type="ORF">bsdtw1_01156</name>
</gene>
<evidence type="ECO:0000256" key="2">
    <source>
        <dbReference type="ARBA" id="ARBA00004664"/>
    </source>
</evidence>
<dbReference type="EC" id="5.3.1.24" evidence="3 9"/>
<dbReference type="InterPro" id="IPR044643">
    <property type="entry name" value="TrpF_fam"/>
</dbReference>
<dbReference type="GO" id="GO:0004640">
    <property type="term" value="F:phosphoribosylanthranilate isomerase activity"/>
    <property type="evidence" value="ECO:0007669"/>
    <property type="project" value="UniProtKB-UniRule"/>
</dbReference>